<sequence length="155" mass="17847">MSSSKETEFNNLPHWFQRIIPLISVILSALAFSYVVYRYNQASLELVHWVRIIIFALIGIVSLFSAVLYAFNKELSWKWVIGGLSLIPILLALQLILLFMNIFKVAIGSILEGRLPETVRMFIENYPSKFDIIILAVLFMAGILWVIDKLRTKEK</sequence>
<evidence type="ECO:0000313" key="2">
    <source>
        <dbReference type="EMBL" id="AEG59952.1"/>
    </source>
</evidence>
<reference evidence="2 3" key="2">
    <citation type="journal article" date="2012" name="Stand. Genomic Sci.">
        <title>Complete genome sequence of the sulfate-reducing firmicute Desulfotomaculum ruminis type strain (DL(T)).</title>
        <authorList>
            <person name="Spring S."/>
            <person name="Visser M."/>
            <person name="Lu M."/>
            <person name="Copeland A."/>
            <person name="Lapidus A."/>
            <person name="Lucas S."/>
            <person name="Cheng J.F."/>
            <person name="Han C."/>
            <person name="Tapia R."/>
            <person name="Goodwin L.A."/>
            <person name="Pitluck S."/>
            <person name="Ivanova N."/>
            <person name="Land M."/>
            <person name="Hauser L."/>
            <person name="Larimer F."/>
            <person name="Rohde M."/>
            <person name="Goker M."/>
            <person name="Detter J.C."/>
            <person name="Kyrpides N.C."/>
            <person name="Woyke T."/>
            <person name="Schaap P.J."/>
            <person name="Plugge C.M."/>
            <person name="Muyzer G."/>
            <person name="Kuever J."/>
            <person name="Pereira I.A."/>
            <person name="Parshina S.N."/>
            <person name="Bernier-Latmani R."/>
            <person name="Stams A.J."/>
            <person name="Klenk H.P."/>
        </authorList>
    </citation>
    <scope>NUCLEOTIDE SEQUENCE [LARGE SCALE GENOMIC DNA]</scope>
    <source>
        <strain evidence="3">ATCC 23193 / DSM 2154 / NCIB 8452 / DL</strain>
    </source>
</reference>
<name>F6DSV8_DESRL</name>
<reference evidence="3" key="1">
    <citation type="submission" date="2011-05" db="EMBL/GenBank/DDBJ databases">
        <title>Complete sequence of Desulfotomaculum ruminis DSM 2154.</title>
        <authorList>
            <person name="Lucas S."/>
            <person name="Copeland A."/>
            <person name="Lapidus A."/>
            <person name="Cheng J.-F."/>
            <person name="Goodwin L."/>
            <person name="Pitluck S."/>
            <person name="Lu M."/>
            <person name="Detter J.C."/>
            <person name="Han C."/>
            <person name="Tapia R."/>
            <person name="Land M."/>
            <person name="Hauser L."/>
            <person name="Kyrpides N."/>
            <person name="Ivanova N."/>
            <person name="Mikhailova N."/>
            <person name="Pagani I."/>
            <person name="Stams A.J.M."/>
            <person name="Plugge C.M."/>
            <person name="Muyzer G."/>
            <person name="Kuever J."/>
            <person name="Parshina S.N."/>
            <person name="Ivanova A.E."/>
            <person name="Nazina T.N."/>
            <person name="Brambilla E."/>
            <person name="Spring S."/>
            <person name="Klenk H.-P."/>
            <person name="Woyke T."/>
        </authorList>
    </citation>
    <scope>NUCLEOTIDE SEQUENCE [LARGE SCALE GENOMIC DNA]</scope>
    <source>
        <strain evidence="3">ATCC 23193 / DSM 2154 / NCIB 8452 / DL</strain>
    </source>
</reference>
<protein>
    <submittedName>
        <fullName evidence="2">Uncharacterized protein</fullName>
    </submittedName>
</protein>
<keyword evidence="1" id="KW-0472">Membrane</keyword>
<evidence type="ECO:0000313" key="3">
    <source>
        <dbReference type="Proteomes" id="UP000009234"/>
    </source>
</evidence>
<feature type="transmembrane region" description="Helical" evidence="1">
    <location>
        <begin position="15"/>
        <end position="37"/>
    </location>
</feature>
<dbReference type="RefSeq" id="WP_013841719.1">
    <property type="nucleotide sequence ID" value="NC_015589.1"/>
</dbReference>
<keyword evidence="3" id="KW-1185">Reference proteome</keyword>
<proteinExistence type="predicted"/>
<feature type="transmembrane region" description="Helical" evidence="1">
    <location>
        <begin position="49"/>
        <end position="71"/>
    </location>
</feature>
<accession>F6DSV8</accession>
<dbReference type="eggNOG" id="ENOG5033C86">
    <property type="taxonomic scope" value="Bacteria"/>
</dbReference>
<evidence type="ECO:0000256" key="1">
    <source>
        <dbReference type="SAM" id="Phobius"/>
    </source>
</evidence>
<organism evidence="2 3">
    <name type="scientific">Desulforamulus ruminis (strain ATCC 23193 / DSM 2154 / NCIMB 8452 / DL)</name>
    <name type="common">Desulfotomaculum ruminis</name>
    <dbReference type="NCBI Taxonomy" id="696281"/>
    <lineage>
        <taxon>Bacteria</taxon>
        <taxon>Bacillati</taxon>
        <taxon>Bacillota</taxon>
        <taxon>Clostridia</taxon>
        <taxon>Eubacteriales</taxon>
        <taxon>Peptococcaceae</taxon>
        <taxon>Desulforamulus</taxon>
    </lineage>
</organism>
<dbReference type="KEGG" id="dru:Desru_1688"/>
<feature type="transmembrane region" description="Helical" evidence="1">
    <location>
        <begin position="130"/>
        <end position="147"/>
    </location>
</feature>
<gene>
    <name evidence="2" type="ordered locus">Desru_1688</name>
</gene>
<dbReference type="AlphaFoldDB" id="F6DSV8"/>
<dbReference type="Proteomes" id="UP000009234">
    <property type="component" value="Chromosome"/>
</dbReference>
<keyword evidence="1" id="KW-0812">Transmembrane</keyword>
<feature type="transmembrane region" description="Helical" evidence="1">
    <location>
        <begin position="77"/>
        <end position="100"/>
    </location>
</feature>
<dbReference type="OrthoDB" id="2967368at2"/>
<dbReference type="HOGENOM" id="CLU_1692683_0_0_9"/>
<dbReference type="EMBL" id="CP002780">
    <property type="protein sequence ID" value="AEG59952.1"/>
    <property type="molecule type" value="Genomic_DNA"/>
</dbReference>
<keyword evidence="1" id="KW-1133">Transmembrane helix</keyword>